<dbReference type="AlphaFoldDB" id="A0A5J4UPE1"/>
<dbReference type="Proteomes" id="UP000324800">
    <property type="component" value="Unassembled WGS sequence"/>
</dbReference>
<name>A0A5J4UPE1_9EUKA</name>
<sequence>MRQRQIIRPKSITDNLLWDLLMKLLQFDKKDRPTAEQALQHPYFTGEQALKDISGLQHQIANVAQQCQQRGDSSITIYDINPSYSVPGNEIKAAISYDPDVDLQKYYAQIQIEFFSSW</sequence>
<comment type="caution">
    <text evidence="1">The sequence shown here is derived from an EMBL/GenBank/DDBJ whole genome shotgun (WGS) entry which is preliminary data.</text>
</comment>
<evidence type="ECO:0008006" key="3">
    <source>
        <dbReference type="Google" id="ProtNLM"/>
    </source>
</evidence>
<dbReference type="SUPFAM" id="SSF56112">
    <property type="entry name" value="Protein kinase-like (PK-like)"/>
    <property type="match status" value="1"/>
</dbReference>
<evidence type="ECO:0000313" key="2">
    <source>
        <dbReference type="Proteomes" id="UP000324800"/>
    </source>
</evidence>
<organism evidence="1 2">
    <name type="scientific">Streblomastix strix</name>
    <dbReference type="NCBI Taxonomy" id="222440"/>
    <lineage>
        <taxon>Eukaryota</taxon>
        <taxon>Metamonada</taxon>
        <taxon>Preaxostyla</taxon>
        <taxon>Oxymonadida</taxon>
        <taxon>Streblomastigidae</taxon>
        <taxon>Streblomastix</taxon>
    </lineage>
</organism>
<protein>
    <recommendedName>
        <fullName evidence="3">Protein kinase domain-containing protein</fullName>
    </recommendedName>
</protein>
<dbReference type="EMBL" id="SNRW01013951">
    <property type="protein sequence ID" value="KAA6372034.1"/>
    <property type="molecule type" value="Genomic_DNA"/>
</dbReference>
<accession>A0A5J4UPE1</accession>
<dbReference type="InterPro" id="IPR011009">
    <property type="entry name" value="Kinase-like_dom_sf"/>
</dbReference>
<reference evidence="1 2" key="1">
    <citation type="submission" date="2019-03" db="EMBL/GenBank/DDBJ databases">
        <title>Single cell metagenomics reveals metabolic interactions within the superorganism composed of flagellate Streblomastix strix and complex community of Bacteroidetes bacteria on its surface.</title>
        <authorList>
            <person name="Treitli S.C."/>
            <person name="Kolisko M."/>
            <person name="Husnik F."/>
            <person name="Keeling P."/>
            <person name="Hampl V."/>
        </authorList>
    </citation>
    <scope>NUCLEOTIDE SEQUENCE [LARGE SCALE GENOMIC DNA]</scope>
    <source>
        <strain evidence="1">ST1C</strain>
    </source>
</reference>
<dbReference type="Gene3D" id="1.10.510.10">
    <property type="entry name" value="Transferase(Phosphotransferase) domain 1"/>
    <property type="match status" value="1"/>
</dbReference>
<gene>
    <name evidence="1" type="ORF">EZS28_032439</name>
</gene>
<evidence type="ECO:0000313" key="1">
    <source>
        <dbReference type="EMBL" id="KAA6372034.1"/>
    </source>
</evidence>
<proteinExistence type="predicted"/>